<dbReference type="SUPFAM" id="SSF52540">
    <property type="entry name" value="P-loop containing nucleoside triphosphate hydrolases"/>
    <property type="match status" value="1"/>
</dbReference>
<feature type="compositionally biased region" description="Low complexity" evidence="3">
    <location>
        <begin position="109"/>
        <end position="124"/>
    </location>
</feature>
<dbReference type="InterPro" id="IPR027417">
    <property type="entry name" value="P-loop_NTPase"/>
</dbReference>
<feature type="region of interest" description="Disordered" evidence="3">
    <location>
        <begin position="94"/>
        <end position="131"/>
    </location>
</feature>
<dbReference type="PROSITE" id="PS50088">
    <property type="entry name" value="ANK_REPEAT"/>
    <property type="match status" value="4"/>
</dbReference>
<dbReference type="PANTHER" id="PTHR46224">
    <property type="entry name" value="ANKYRIN REPEAT FAMILY PROTEIN"/>
    <property type="match status" value="1"/>
</dbReference>
<dbReference type="InterPro" id="IPR002110">
    <property type="entry name" value="Ankyrin_rpt"/>
</dbReference>
<feature type="repeat" description="ANK" evidence="2">
    <location>
        <begin position="1524"/>
        <end position="1556"/>
    </location>
</feature>
<protein>
    <recommendedName>
        <fullName evidence="4">NACHT domain-containing protein</fullName>
    </recommendedName>
</protein>
<dbReference type="InterPro" id="IPR036770">
    <property type="entry name" value="Ankyrin_rpt-contain_sf"/>
</dbReference>
<name>A0AAJ0M7T8_9PEZI</name>
<dbReference type="InterPro" id="IPR007111">
    <property type="entry name" value="NACHT_NTPase"/>
</dbReference>
<sequence length="1970" mass="217133">MYPSQKTLRRLADDCLGLFDACLQIPGLSATLVAWFEESQAHLRWWSFSLGAQRPGRASLDFRVRHHDRIRGIITSHLLALISDLKQCLVSVQSTNRRRSDDDDDGFPSDESSSLSSGSEGANESDTEQHAPPPIRYVAQKNSIKATLHHLIHVSVLIRKSGDRFRHARADQDLKRVERESPNTYAAFKTHLETVILFGPSEYCLLSLLNSAVRRDAIPTGVRAILRSWLHNRLGPIQQRLVEANVIRRHRMMLSRKEGRPDTTLPAGSQSLHRQAVLPRATTAIQRPVETHDFSPPVAEMPPPSVLPVRPMAGASAIQTATAIGPALDLRTARSARASSTMSRLTRTGENQDYPKRSVLQESPVCPYCGVLLDKERSREEKWQGHVAHDLNPYTCIFNDCKEPYKLYSTREQWTAHLRSDHSATHWYCSDCLVHVGAGNDLAPYFDSESDCREHLISHHGDSLSPEELALKVKLSGRSTISPVSCPLCLNDGNRVDVEDDDHIASHLHSFSLRALPWDHNLDDGLASAGSSDSSPTPGLPPISFDEDFDAVDYESAVHDVMKLVQHGAAHYEQNLTWKQELGQESLTRLDDMLPGLLVVTELSSNQKDKCSSLLGRLRENLGQLSLGLIQDTNQIEDLCSNIILDIGALEECISETPKRDHDLWQEALQGLPEESKHAVDRLIARNTLNFDTLPAQLDRLLTLGWIIQDTYSTYGDAGRECAEGIARSLQQIGDDESIFLTPYTDVPWAVIQAAMELIAPEPLPDKQGAGPILWVLDLALRAVNRGRLLGLTYTLENTPEEAYAGLRFAMLKFYAAVLEILRVSVLSGHFDNTSDISQAMVNPKHARGAVRILFRLSDNVDDAVHECAEMQTGTVDPEIVSLLEDLPLIHQKDGEQDDYEDYVEDEDEQLDRLEWVSPDYSEHHENLRAAQTPNTCEWVLQHEVFRIWEQSGQSAVLWLRGSAGTGKSIISSRVVDHIKVRTEDPTSIEGFAFFYCRATTGPRAAESLVRSLVRQLVPISTGRPPKDVTRLLQLLDEGRFGASRPNLNSWAEWLSEAIDTHHRTTLVIDGLDNLEPSDLSFVVNSLRNVLQFLTHPLRILISSRENRGIRRFVESTTERHSIVLPHWAKGGRITEADGAPPHTYFDIEEVIRENWINIPSDICSQIAWESEGSFLWAKAAAHESRQPPTNTIVMGEIYSSATAEFEAMADRRKAVARAALMWISCACQPLTQQELVEISCLDSQEGSLHAMPLPIDQKDLRDLWPSVLVLDTNVGLGTDVWRLTHSSVAHYFSAPHAIGWSLARAHTEAAKLCLLLLLEARWEDDSSPRDGRVWNTAHPLQFYARNHWVRHVKAVEEEAGPAADPFLIRLLKQFLGSPSSSSPQYRSWYQQVLLDAKSGQRFLSQYPLDQDSLDFIAPEIQSLFAMARFSLFGLLEDWWGDQERIHLRLLNSDDKALLQVVEDGRDESISTGRKLVELGADVDTSMNNEYGNAATHAAALGNLDWLRFLLSKGANIGQTRSGRFGSPMIAAAYYGNTDTVKLLIDHGAAVNFSHTTTSKGEFINPPLAAAIRGHAAALQILVDNGVRLGSLGGLYLTKTAATGNLECLQIFIKAGADVNQCYLTEPYGSPLAAAARGGHLDCVEALLDAGARVNEPFPEFSGSALCDAASEGHVDCVHVLLQAGADVNQQNGPDCTFSNALQAVASKGGPDCLRVIIEAGVDVNQVFSPRPLGSTALATSAFCGQFETLRALIEYGAYVNLPQSQSESEPFESALVAAICGKNLVCVETLIEAGADVNIPLRRGIFGSPLAAAAGQSRPNCLKTLVKAGARVNERLSAGEFGSALAVAAWFGDPRSIDALVQAGADPNLQPEPGAKTRFGSPLAAAAAMCERSCVTQLVEAGADLNAALDYGSYKTPLRAAEVGLPDNEEYRQFVAEFRGQGVIMRAYTWSSTRRDLVEAMRRMGAREG</sequence>
<dbReference type="Gene3D" id="1.25.40.20">
    <property type="entry name" value="Ankyrin repeat-containing domain"/>
    <property type="match status" value="2"/>
</dbReference>
<keyword evidence="2" id="KW-0040">ANK repeat</keyword>
<dbReference type="EMBL" id="JAUIQD010000009">
    <property type="protein sequence ID" value="KAK3339887.1"/>
    <property type="molecule type" value="Genomic_DNA"/>
</dbReference>
<dbReference type="PANTHER" id="PTHR46224:SF64">
    <property type="entry name" value="IQ MOTIF AND ANKYRIN REPEAT DOMAIN-CONTAINING PROTEIN 1"/>
    <property type="match status" value="1"/>
</dbReference>
<dbReference type="Pfam" id="PF12796">
    <property type="entry name" value="Ank_2"/>
    <property type="match status" value="1"/>
</dbReference>
<organism evidence="5 6">
    <name type="scientific">Lasiosphaeria hispida</name>
    <dbReference type="NCBI Taxonomy" id="260671"/>
    <lineage>
        <taxon>Eukaryota</taxon>
        <taxon>Fungi</taxon>
        <taxon>Dikarya</taxon>
        <taxon>Ascomycota</taxon>
        <taxon>Pezizomycotina</taxon>
        <taxon>Sordariomycetes</taxon>
        <taxon>Sordariomycetidae</taxon>
        <taxon>Sordariales</taxon>
        <taxon>Lasiosphaeriaceae</taxon>
        <taxon>Lasiosphaeria</taxon>
    </lineage>
</organism>
<keyword evidence="6" id="KW-1185">Reference proteome</keyword>
<dbReference type="SUPFAM" id="SSF48403">
    <property type="entry name" value="Ankyrin repeat"/>
    <property type="match status" value="2"/>
</dbReference>
<dbReference type="Pfam" id="PF13637">
    <property type="entry name" value="Ank_4"/>
    <property type="match status" value="1"/>
</dbReference>
<comment type="caution">
    <text evidence="5">The sequence shown here is derived from an EMBL/GenBank/DDBJ whole genome shotgun (WGS) entry which is preliminary data.</text>
</comment>
<reference evidence="5" key="2">
    <citation type="submission" date="2023-06" db="EMBL/GenBank/DDBJ databases">
        <authorList>
            <consortium name="Lawrence Berkeley National Laboratory"/>
            <person name="Haridas S."/>
            <person name="Hensen N."/>
            <person name="Bonometti L."/>
            <person name="Westerberg I."/>
            <person name="Brannstrom I.O."/>
            <person name="Guillou S."/>
            <person name="Cros-Aarteil S."/>
            <person name="Calhoun S."/>
            <person name="Kuo A."/>
            <person name="Mondo S."/>
            <person name="Pangilinan J."/>
            <person name="Riley R."/>
            <person name="Labutti K."/>
            <person name="Andreopoulos B."/>
            <person name="Lipzen A."/>
            <person name="Chen C."/>
            <person name="Yanf M."/>
            <person name="Daum C."/>
            <person name="Ng V."/>
            <person name="Clum A."/>
            <person name="Steindorff A."/>
            <person name="Ohm R."/>
            <person name="Martin F."/>
            <person name="Silar P."/>
            <person name="Natvig D."/>
            <person name="Lalanne C."/>
            <person name="Gautier V."/>
            <person name="Ament-Velasquez S.L."/>
            <person name="Kruys A."/>
            <person name="Hutchinson M.I."/>
            <person name="Powell A.J."/>
            <person name="Barry K."/>
            <person name="Miller A.N."/>
            <person name="Grigoriev I.V."/>
            <person name="Debuchy R."/>
            <person name="Gladieux P."/>
            <person name="Thoren M.H."/>
            <person name="Johannesson H."/>
        </authorList>
    </citation>
    <scope>NUCLEOTIDE SEQUENCE</scope>
    <source>
        <strain evidence="5">CBS 955.72</strain>
    </source>
</reference>
<evidence type="ECO:0000313" key="5">
    <source>
        <dbReference type="EMBL" id="KAK3339887.1"/>
    </source>
</evidence>
<evidence type="ECO:0000313" key="6">
    <source>
        <dbReference type="Proteomes" id="UP001275084"/>
    </source>
</evidence>
<reference evidence="5" key="1">
    <citation type="journal article" date="2023" name="Mol. Phylogenet. Evol.">
        <title>Genome-scale phylogeny and comparative genomics of the fungal order Sordariales.</title>
        <authorList>
            <person name="Hensen N."/>
            <person name="Bonometti L."/>
            <person name="Westerberg I."/>
            <person name="Brannstrom I.O."/>
            <person name="Guillou S."/>
            <person name="Cros-Aarteil S."/>
            <person name="Calhoun S."/>
            <person name="Haridas S."/>
            <person name="Kuo A."/>
            <person name="Mondo S."/>
            <person name="Pangilinan J."/>
            <person name="Riley R."/>
            <person name="LaButti K."/>
            <person name="Andreopoulos B."/>
            <person name="Lipzen A."/>
            <person name="Chen C."/>
            <person name="Yan M."/>
            <person name="Daum C."/>
            <person name="Ng V."/>
            <person name="Clum A."/>
            <person name="Steindorff A."/>
            <person name="Ohm R.A."/>
            <person name="Martin F."/>
            <person name="Silar P."/>
            <person name="Natvig D.O."/>
            <person name="Lalanne C."/>
            <person name="Gautier V."/>
            <person name="Ament-Velasquez S.L."/>
            <person name="Kruys A."/>
            <person name="Hutchinson M.I."/>
            <person name="Powell A.J."/>
            <person name="Barry K."/>
            <person name="Miller A.N."/>
            <person name="Grigoriev I.V."/>
            <person name="Debuchy R."/>
            <person name="Gladieux P."/>
            <person name="Hiltunen Thoren M."/>
            <person name="Johannesson H."/>
        </authorList>
    </citation>
    <scope>NUCLEOTIDE SEQUENCE</scope>
    <source>
        <strain evidence="5">CBS 955.72</strain>
    </source>
</reference>
<evidence type="ECO:0000256" key="2">
    <source>
        <dbReference type="PROSITE-ProRule" id="PRU00023"/>
    </source>
</evidence>
<evidence type="ECO:0000256" key="3">
    <source>
        <dbReference type="SAM" id="MobiDB-lite"/>
    </source>
</evidence>
<dbReference type="InterPro" id="IPR056884">
    <property type="entry name" value="NPHP3-like_N"/>
</dbReference>
<evidence type="ECO:0000256" key="1">
    <source>
        <dbReference type="ARBA" id="ARBA00022737"/>
    </source>
</evidence>
<dbReference type="PROSITE" id="PS50837">
    <property type="entry name" value="NACHT"/>
    <property type="match status" value="1"/>
</dbReference>
<proteinExistence type="predicted"/>
<dbReference type="InterPro" id="IPR051616">
    <property type="entry name" value="Cul2-RING_E3_ligase_SR"/>
</dbReference>
<keyword evidence="1" id="KW-0677">Repeat</keyword>
<dbReference type="Proteomes" id="UP001275084">
    <property type="component" value="Unassembled WGS sequence"/>
</dbReference>
<feature type="repeat" description="ANK" evidence="2">
    <location>
        <begin position="1733"/>
        <end position="1765"/>
    </location>
</feature>
<dbReference type="SMART" id="SM00248">
    <property type="entry name" value="ANK"/>
    <property type="match status" value="12"/>
</dbReference>
<dbReference type="Pfam" id="PF24883">
    <property type="entry name" value="NPHP3_N"/>
    <property type="match status" value="1"/>
</dbReference>
<dbReference type="PROSITE" id="PS50297">
    <property type="entry name" value="ANK_REP_REGION"/>
    <property type="match status" value="3"/>
</dbReference>
<accession>A0AAJ0M7T8</accession>
<evidence type="ECO:0000259" key="4">
    <source>
        <dbReference type="PROSITE" id="PS50837"/>
    </source>
</evidence>
<feature type="repeat" description="ANK" evidence="2">
    <location>
        <begin position="1630"/>
        <end position="1655"/>
    </location>
</feature>
<feature type="repeat" description="ANK" evidence="2">
    <location>
        <begin position="1661"/>
        <end position="1693"/>
    </location>
</feature>
<gene>
    <name evidence="5" type="ORF">B0T25DRAFT_512128</name>
</gene>
<dbReference type="Gene3D" id="3.40.50.300">
    <property type="entry name" value="P-loop containing nucleotide triphosphate hydrolases"/>
    <property type="match status" value="1"/>
</dbReference>
<feature type="domain" description="NACHT" evidence="4">
    <location>
        <begin position="956"/>
        <end position="1107"/>
    </location>
</feature>